<evidence type="ECO:0000256" key="4">
    <source>
        <dbReference type="ARBA" id="ARBA00022801"/>
    </source>
</evidence>
<dbReference type="PANTHER" id="PTHR42776:SF13">
    <property type="entry name" value="DIPEPTIDYL-PEPTIDASE 5"/>
    <property type="match status" value="1"/>
</dbReference>
<keyword evidence="2" id="KW-0645">Protease</keyword>
<dbReference type="PANTHER" id="PTHR42776">
    <property type="entry name" value="SERINE PEPTIDASE S9 FAMILY MEMBER"/>
    <property type="match status" value="1"/>
</dbReference>
<keyword evidence="3 10" id="KW-0732">Signal</keyword>
<dbReference type="InterPro" id="IPR011659">
    <property type="entry name" value="WD40"/>
</dbReference>
<dbReference type="Proteomes" id="UP000034228">
    <property type="component" value="Unassembled WGS sequence"/>
</dbReference>
<dbReference type="FunFam" id="3.40.50.1820:FF:000028">
    <property type="entry name" value="S9 family peptidase"/>
    <property type="match status" value="1"/>
</dbReference>
<dbReference type="Gene3D" id="2.120.10.30">
    <property type="entry name" value="TolB, C-terminal domain"/>
    <property type="match status" value="2"/>
</dbReference>
<evidence type="ECO:0000256" key="9">
    <source>
        <dbReference type="ARBA" id="ARBA00045885"/>
    </source>
</evidence>
<proteinExistence type="inferred from homology"/>
<dbReference type="EMBL" id="LAHO01000012">
    <property type="protein sequence ID" value="KKO44982.1"/>
    <property type="molecule type" value="Genomic_DNA"/>
</dbReference>
<gene>
    <name evidence="12" type="ORF">WG68_12635</name>
</gene>
<dbReference type="InterPro" id="IPR002471">
    <property type="entry name" value="Pept_S9_AS"/>
</dbReference>
<feature type="domain" description="Peptidase S9 prolyl oligopeptidase catalytic" evidence="11">
    <location>
        <begin position="471"/>
        <end position="671"/>
    </location>
</feature>
<dbReference type="STRING" id="336831.WG68_12635"/>
<protein>
    <recommendedName>
        <fullName evidence="8">Acyl-peptide hydrolase</fullName>
    </recommendedName>
    <alternativeName>
        <fullName evidence="7">Acylaminoacyl-peptidase</fullName>
    </alternativeName>
</protein>
<evidence type="ECO:0000256" key="1">
    <source>
        <dbReference type="ARBA" id="ARBA00010040"/>
    </source>
</evidence>
<dbReference type="Pfam" id="PF07676">
    <property type="entry name" value="PD40"/>
    <property type="match status" value="2"/>
</dbReference>
<organism evidence="12 13">
    <name type="scientific">Arsukibacterium ikkense</name>
    <dbReference type="NCBI Taxonomy" id="336831"/>
    <lineage>
        <taxon>Bacteria</taxon>
        <taxon>Pseudomonadati</taxon>
        <taxon>Pseudomonadota</taxon>
        <taxon>Gammaproteobacteria</taxon>
        <taxon>Chromatiales</taxon>
        <taxon>Chromatiaceae</taxon>
        <taxon>Arsukibacterium</taxon>
    </lineage>
</organism>
<dbReference type="GO" id="GO:0006508">
    <property type="term" value="P:proteolysis"/>
    <property type="evidence" value="ECO:0007669"/>
    <property type="project" value="UniProtKB-KW"/>
</dbReference>
<comment type="similarity">
    <text evidence="1">Belongs to the peptidase S9C family.</text>
</comment>
<dbReference type="InterPro" id="IPR011042">
    <property type="entry name" value="6-blade_b-propeller_TolB-like"/>
</dbReference>
<keyword evidence="4" id="KW-0378">Hydrolase</keyword>
<dbReference type="PROSITE" id="PS00708">
    <property type="entry name" value="PRO_ENDOPEP_SER"/>
    <property type="match status" value="1"/>
</dbReference>
<evidence type="ECO:0000256" key="3">
    <source>
        <dbReference type="ARBA" id="ARBA00022729"/>
    </source>
</evidence>
<keyword evidence="6" id="KW-0007">Acetylation</keyword>
<dbReference type="GO" id="GO:0004252">
    <property type="term" value="F:serine-type endopeptidase activity"/>
    <property type="evidence" value="ECO:0007669"/>
    <property type="project" value="InterPro"/>
</dbReference>
<feature type="chain" id="PRO_5005644403" description="Acyl-peptide hydrolase" evidence="10">
    <location>
        <begin position="20"/>
        <end position="678"/>
    </location>
</feature>
<dbReference type="Pfam" id="PF00326">
    <property type="entry name" value="Peptidase_S9"/>
    <property type="match status" value="1"/>
</dbReference>
<dbReference type="InterPro" id="IPR029058">
    <property type="entry name" value="AB_hydrolase_fold"/>
</dbReference>
<evidence type="ECO:0000259" key="11">
    <source>
        <dbReference type="Pfam" id="PF00326"/>
    </source>
</evidence>
<feature type="signal peptide" evidence="10">
    <location>
        <begin position="1"/>
        <end position="19"/>
    </location>
</feature>
<dbReference type="OrthoDB" id="5800347at2"/>
<dbReference type="PATRIC" id="fig|336831.14.peg.1756"/>
<dbReference type="SUPFAM" id="SSF82171">
    <property type="entry name" value="DPP6 N-terminal domain-like"/>
    <property type="match status" value="1"/>
</dbReference>
<dbReference type="SUPFAM" id="SSF53474">
    <property type="entry name" value="alpha/beta-Hydrolases"/>
    <property type="match status" value="1"/>
</dbReference>
<dbReference type="InterPro" id="IPR001375">
    <property type="entry name" value="Peptidase_S9_cat"/>
</dbReference>
<comment type="caution">
    <text evidence="12">The sequence shown here is derived from an EMBL/GenBank/DDBJ whole genome shotgun (WGS) entry which is preliminary data.</text>
</comment>
<dbReference type="Gene3D" id="3.40.50.1820">
    <property type="entry name" value="alpha/beta hydrolase"/>
    <property type="match status" value="1"/>
</dbReference>
<evidence type="ECO:0000313" key="13">
    <source>
        <dbReference type="Proteomes" id="UP000034228"/>
    </source>
</evidence>
<name>A0A0M2V2A3_9GAMM</name>
<reference evidence="12 13" key="1">
    <citation type="submission" date="2015-03" db="EMBL/GenBank/DDBJ databases">
        <title>Draft genome sequences of two protease-producing strains of Arsukibacterium isolated from two cold and alkaline environments.</title>
        <authorList>
            <person name="Lylloff J.E."/>
            <person name="Skov L.B."/>
            <person name="Jepsen M."/>
            <person name="Hallin P.F."/>
            <person name="Sorensen S.J."/>
            <person name="Stougaard P."/>
            <person name="Glaring M.A."/>
        </authorList>
    </citation>
    <scope>NUCLEOTIDE SEQUENCE [LARGE SCALE GENOMIC DNA]</scope>
    <source>
        <strain evidence="12 13">GCM72</strain>
    </source>
</reference>
<evidence type="ECO:0000256" key="2">
    <source>
        <dbReference type="ARBA" id="ARBA00022670"/>
    </source>
</evidence>
<dbReference type="RefSeq" id="WP_046558063.1">
    <property type="nucleotide sequence ID" value="NZ_LAHO01000012.1"/>
</dbReference>
<evidence type="ECO:0000256" key="5">
    <source>
        <dbReference type="ARBA" id="ARBA00022825"/>
    </source>
</evidence>
<evidence type="ECO:0000256" key="8">
    <source>
        <dbReference type="ARBA" id="ARBA00032596"/>
    </source>
</evidence>
<evidence type="ECO:0000256" key="10">
    <source>
        <dbReference type="SAM" id="SignalP"/>
    </source>
</evidence>
<evidence type="ECO:0000256" key="6">
    <source>
        <dbReference type="ARBA" id="ARBA00022990"/>
    </source>
</evidence>
<evidence type="ECO:0000256" key="7">
    <source>
        <dbReference type="ARBA" id="ARBA00032284"/>
    </source>
</evidence>
<dbReference type="AlphaFoldDB" id="A0A0M2V2A3"/>
<dbReference type="FunFam" id="2.120.10.30:FF:000199">
    <property type="entry name" value="Serine peptidase family S9"/>
    <property type="match status" value="1"/>
</dbReference>
<sequence>MKKLHLVLLLCLLPLLAWAQDDTSLSVERLWQMQRIGSPVVSNDGKHIVAPVTSYDVAADKANGRLWLFSSDGKQQTALTAEGLRASEPTFSPDGNTLAFISQRDKDDAGQIYLLPMQGPGEARRLTDVPTGVYGIKWVGQHLYFISRVWPDKNWDEMKTQLKTNKDSKLSARQWNALPYSHFDHWLDENRQAHVFRIAATGGAVQPVTQPLGYQLPRSSQSAASYDIHPQERYIAFNANGWDNQVDAKIDVFLAQIGGANPENHSAENITAANQAPDSNPQFSPDGKSLAFSQQKIHGFYADTARLVLYDLARKTSRVLTTDWDRSVSNFVWAADSRGFYASIGDAATNRLYFIDGRSGKPRAITKATSFGQPALAGNRLIATNDSFLFPSRLVSIDPRSGNTTRLDSFNDDILAQVELGSYESVTYQGAEGKDIQMWLHYPPGFDKSKKYPLFLLIHGGPHNAFTDSFSYRWNSQTFSSWGYVTAWPNFHGSSTFGQDFADAINPDWRTKPLADIQAATNWFENQSWIDSDRMVAGGASYGGYLTSILLGTEHPFKALLIHAAVYNMYSQMAADFAVHSTRFGGYWDNPEIYKSISPHYAADKFNTPTLVIHGQLDYRVPVGQGFELFRTLQSRGVESRMIYFPDENHWILKPNNSIYWYNQVKDWMTKFAEPGAK</sequence>
<comment type="function">
    <text evidence="9">This enzyme catalyzes the hydrolysis of the N-terminal peptide bond of an N-acetylated peptide to generate an N-acetylated amino acid and a peptide with a free N-terminus. It preferentially cleaves off Ac-Ala, Ac-Met and Ac-Ser. Also, involved in the degradation of oxidized and glycated proteins.</text>
</comment>
<keyword evidence="13" id="KW-1185">Reference proteome</keyword>
<evidence type="ECO:0000313" key="12">
    <source>
        <dbReference type="EMBL" id="KKO44982.1"/>
    </source>
</evidence>
<accession>A0A0M2V2A3</accession>
<keyword evidence="5" id="KW-0720">Serine protease</keyword>